<protein>
    <submittedName>
        <fullName evidence="1">Uncharacterized protein</fullName>
    </submittedName>
</protein>
<dbReference type="EMBL" id="LAZR01038553">
    <property type="protein sequence ID" value="KKL19260.1"/>
    <property type="molecule type" value="Genomic_DNA"/>
</dbReference>
<evidence type="ECO:0000313" key="1">
    <source>
        <dbReference type="EMBL" id="KKL19260.1"/>
    </source>
</evidence>
<comment type="caution">
    <text evidence="1">The sequence shown here is derived from an EMBL/GenBank/DDBJ whole genome shotgun (WGS) entry which is preliminary data.</text>
</comment>
<dbReference type="AlphaFoldDB" id="A0A0F9BC51"/>
<sequence length="47" mass="5325">MKKLDYYIACSRCKIECVVLDEGIVCPKCGDFISNEDIDYEGEEDDG</sequence>
<organism evidence="1">
    <name type="scientific">marine sediment metagenome</name>
    <dbReference type="NCBI Taxonomy" id="412755"/>
    <lineage>
        <taxon>unclassified sequences</taxon>
        <taxon>metagenomes</taxon>
        <taxon>ecological metagenomes</taxon>
    </lineage>
</organism>
<name>A0A0F9BC51_9ZZZZ</name>
<reference evidence="1" key="1">
    <citation type="journal article" date="2015" name="Nature">
        <title>Complex archaea that bridge the gap between prokaryotes and eukaryotes.</title>
        <authorList>
            <person name="Spang A."/>
            <person name="Saw J.H."/>
            <person name="Jorgensen S.L."/>
            <person name="Zaremba-Niedzwiedzka K."/>
            <person name="Martijn J."/>
            <person name="Lind A.E."/>
            <person name="van Eijk R."/>
            <person name="Schleper C."/>
            <person name="Guy L."/>
            <person name="Ettema T.J."/>
        </authorList>
    </citation>
    <scope>NUCLEOTIDE SEQUENCE</scope>
</reference>
<accession>A0A0F9BC51</accession>
<gene>
    <name evidence="1" type="ORF">LCGC14_2467270</name>
</gene>
<proteinExistence type="predicted"/>